<evidence type="ECO:0000256" key="5">
    <source>
        <dbReference type="RuleBase" id="RU003345"/>
    </source>
</evidence>
<dbReference type="CDD" id="cd07124">
    <property type="entry name" value="ALDH_PutA-P5CDH-RocA"/>
    <property type="match status" value="1"/>
</dbReference>
<sequence>MTPSPPLEPAIRRIGEQLARLSAGLSPSIFDSRWWSHSAINLAMKDASFKTRLFHFIDVLPVIQDDERVVSLAEEYFGHESSELFGLQWGLKVLTSTGIGARLTGKSIRKQVEEMAKTFIAGASIEEAVPTLSQLWKDGRAWSVDLLGEATISEQEADRYRDHCLNALMELERATKTWPSNPLLERDHLGPLPRVQLSLKISALSSRLDPIDPEGSYASVAARLRPLVDLAQSLPAGLIFDMEQAETKGLILHIFKQLFAEPAYRSYPYAGLALQAYHRETERDIHDAVAWARTRGAPITIRLVKGAYWDSDTVRYRQAGWPVPLFEHKAETDMQYERMISLLFEQADLIRPAFGTHNLRTLAAIEAHAESRGLAADAREYQMIFGMAEPFQQAMVKLGRRVRLYSPVGRLLPGMAYLVRRLLENTSNESFLKKEYVESQPVARLLAPPTAPDRLPHATTNDKNIFSNEPHSDFSQAAAREAMQGSIGSVRSQLGRQWHGGASGIRLTGPWLESRNPCRPTEVVTQVRSAAVSDLDHIIEQALAQWNHWRRNAPEARAAILRKAASELRRRRYELAAWEIFEVGKPWREADADVAEAIDFLRYYADEMDRLAGPVRLGNCPGELNQRTYAPRGVTAVIAPWNFPLAIPAGMISAALVTGNPVLFKPSERAPGLGTLLTDIFIEAGVPGGCVTCLPGGPEIGQALITHPQVVTIAFTGSKTVGLHILTEAARMAPGQPMVKRVIAEMGGKNAIIVDETADLDEAIAGVVASFTGYAGQKCSACSRVIVHRAIHDSFVSRLREAVLSVEVGDPVHPSTRMGPVIDARAQASIQRYVSLGLEEGRLLVQRPVDQTGYFVGPTVFVDIQPHHRLAQEEIFGPVLSVMKADDFTDAIRLANGTQYALTGGVYARSPTYLAMAREQFDVGNLYLNRPITGALVARQPFGGHRFSGIGAKAGGEDYLAQFMIARVISENTLRRGFESTQ</sequence>
<dbReference type="GO" id="GO:0004657">
    <property type="term" value="F:proline dehydrogenase activity"/>
    <property type="evidence" value="ECO:0007669"/>
    <property type="project" value="UniProtKB-EC"/>
</dbReference>
<feature type="region of interest" description="Disordered" evidence="6">
    <location>
        <begin position="447"/>
        <end position="469"/>
    </location>
</feature>
<dbReference type="GO" id="GO:0010133">
    <property type="term" value="P:L-proline catabolic process to L-glutamate"/>
    <property type="evidence" value="ECO:0007669"/>
    <property type="project" value="InterPro"/>
</dbReference>
<keyword evidence="2" id="KW-0520">NAD</keyword>
<dbReference type="EC" id="1.2.1.88" evidence="10"/>
<name>A0A0S4LM82_9BACT</name>
<dbReference type="Gene3D" id="3.40.309.10">
    <property type="entry name" value="Aldehyde Dehydrogenase, Chain A, domain 2"/>
    <property type="match status" value="1"/>
</dbReference>
<dbReference type="RefSeq" id="WP_090899858.1">
    <property type="nucleotide sequence ID" value="NZ_CZPZ01000031.1"/>
</dbReference>
<dbReference type="GO" id="GO:0009898">
    <property type="term" value="C:cytoplasmic side of plasma membrane"/>
    <property type="evidence" value="ECO:0007669"/>
    <property type="project" value="TreeGrafter"/>
</dbReference>
<dbReference type="SUPFAM" id="SSF51730">
    <property type="entry name" value="FAD-linked oxidoreductase"/>
    <property type="match status" value="1"/>
</dbReference>
<feature type="active site" evidence="3">
    <location>
        <position position="779"/>
    </location>
</feature>
<dbReference type="PANTHER" id="PTHR42862:SF1">
    <property type="entry name" value="DELTA-1-PYRROLINE-5-CARBOXYLATE DEHYDROGENASE 2, ISOFORM A-RELATED"/>
    <property type="match status" value="1"/>
</dbReference>
<dbReference type="InterPro" id="IPR025703">
    <property type="entry name" value="Bifunct_PutA"/>
</dbReference>
<dbReference type="InterPro" id="IPR015590">
    <property type="entry name" value="Aldehyde_DH_dom"/>
</dbReference>
<dbReference type="Gene3D" id="3.20.20.220">
    <property type="match status" value="1"/>
</dbReference>
<dbReference type="Pfam" id="PF00171">
    <property type="entry name" value="Aldedh"/>
    <property type="match status" value="1"/>
</dbReference>
<dbReference type="AlphaFoldDB" id="A0A0S4LM82"/>
<dbReference type="InterPro" id="IPR041514">
    <property type="entry name" value="PutA_N"/>
</dbReference>
<dbReference type="PANTHER" id="PTHR42862">
    <property type="entry name" value="DELTA-1-PYRROLINE-5-CARBOXYLATE DEHYDROGENASE 1, ISOFORM A-RELATED"/>
    <property type="match status" value="1"/>
</dbReference>
<feature type="compositionally biased region" description="Polar residues" evidence="6">
    <location>
        <begin position="458"/>
        <end position="469"/>
    </location>
</feature>
<proteinExistence type="inferred from homology"/>
<evidence type="ECO:0000256" key="6">
    <source>
        <dbReference type="SAM" id="MobiDB-lite"/>
    </source>
</evidence>
<dbReference type="STRING" id="1742973.COMA2_40160"/>
<dbReference type="PROSITE" id="PS00687">
    <property type="entry name" value="ALDEHYDE_DEHYDR_GLU"/>
    <property type="match status" value="1"/>
</dbReference>
<dbReference type="FunFam" id="3.40.309.10:FF:000005">
    <property type="entry name" value="1-pyrroline-5-carboxylate dehydrogenase 1"/>
    <property type="match status" value="1"/>
</dbReference>
<evidence type="ECO:0000256" key="3">
    <source>
        <dbReference type="PIRSR" id="PIRSR000197-1"/>
    </source>
</evidence>
<dbReference type="Gene3D" id="3.40.605.10">
    <property type="entry name" value="Aldehyde Dehydrogenase, Chain A, domain 1"/>
    <property type="match status" value="1"/>
</dbReference>
<feature type="domain" description="Proline dehydrogenase" evidence="8">
    <location>
        <begin position="130"/>
        <end position="433"/>
    </location>
</feature>
<dbReference type="Pfam" id="PF18083">
    <property type="entry name" value="PutA_N"/>
    <property type="match status" value="1"/>
</dbReference>
<evidence type="ECO:0000313" key="11">
    <source>
        <dbReference type="Proteomes" id="UP000198736"/>
    </source>
</evidence>
<comment type="similarity">
    <text evidence="5">Belongs to the aldehyde dehydrogenase family.</text>
</comment>
<evidence type="ECO:0000256" key="2">
    <source>
        <dbReference type="ARBA" id="ARBA00023027"/>
    </source>
</evidence>
<dbReference type="InterPro" id="IPR016162">
    <property type="entry name" value="Ald_DH_N"/>
</dbReference>
<feature type="active site" evidence="3 4">
    <location>
        <position position="745"/>
    </location>
</feature>
<dbReference type="EMBL" id="CZPZ01000031">
    <property type="protein sequence ID" value="CUS38046.1"/>
    <property type="molecule type" value="Genomic_DNA"/>
</dbReference>
<reference evidence="11" key="1">
    <citation type="submission" date="2015-10" db="EMBL/GenBank/DDBJ databases">
        <authorList>
            <person name="Luecker S."/>
            <person name="Luecker S."/>
        </authorList>
    </citation>
    <scope>NUCLEOTIDE SEQUENCE [LARGE SCALE GENOMIC DNA]</scope>
</reference>
<dbReference type="InterPro" id="IPR029510">
    <property type="entry name" value="Ald_DH_CS_GLU"/>
</dbReference>
<evidence type="ECO:0000256" key="4">
    <source>
        <dbReference type="PROSITE-ProRule" id="PRU10007"/>
    </source>
</evidence>
<dbReference type="GO" id="GO:0003842">
    <property type="term" value="F:L-glutamate gamma-semialdehyde dehydrogenase activity"/>
    <property type="evidence" value="ECO:0007669"/>
    <property type="project" value="UniProtKB-EC"/>
</dbReference>
<organism evidence="10 11">
    <name type="scientific">Candidatus Nitrospira nitrificans</name>
    <dbReference type="NCBI Taxonomy" id="1742973"/>
    <lineage>
        <taxon>Bacteria</taxon>
        <taxon>Pseudomonadati</taxon>
        <taxon>Nitrospirota</taxon>
        <taxon>Nitrospiria</taxon>
        <taxon>Nitrospirales</taxon>
        <taxon>Nitrospiraceae</taxon>
        <taxon>Nitrospira</taxon>
    </lineage>
</organism>
<evidence type="ECO:0000259" key="7">
    <source>
        <dbReference type="Pfam" id="PF00171"/>
    </source>
</evidence>
<dbReference type="Proteomes" id="UP000198736">
    <property type="component" value="Unassembled WGS sequence"/>
</dbReference>
<dbReference type="SUPFAM" id="SSF53720">
    <property type="entry name" value="ALDH-like"/>
    <property type="match status" value="1"/>
</dbReference>
<dbReference type="OrthoDB" id="9812625at2"/>
<evidence type="ECO:0000259" key="9">
    <source>
        <dbReference type="Pfam" id="PF18083"/>
    </source>
</evidence>
<evidence type="ECO:0000259" key="8">
    <source>
        <dbReference type="Pfam" id="PF01619"/>
    </source>
</evidence>
<dbReference type="InterPro" id="IPR005932">
    <property type="entry name" value="RocA"/>
</dbReference>
<dbReference type="InterPro" id="IPR002872">
    <property type="entry name" value="Proline_DH_dom"/>
</dbReference>
<dbReference type="InterPro" id="IPR016163">
    <property type="entry name" value="Ald_DH_C"/>
</dbReference>
<dbReference type="EC" id="1.5.5.2" evidence="10"/>
<gene>
    <name evidence="10" type="primary">putA</name>
    <name evidence="10" type="ORF">COMA2_40160</name>
</gene>
<dbReference type="InterPro" id="IPR016161">
    <property type="entry name" value="Ald_DH/histidinol_DH"/>
</dbReference>
<accession>A0A0S4LM82</accession>
<keyword evidence="1 5" id="KW-0560">Oxidoreductase</keyword>
<keyword evidence="11" id="KW-1185">Reference proteome</keyword>
<dbReference type="PIRSF" id="PIRSF000197">
    <property type="entry name" value="Bifunct_PutA"/>
    <property type="match status" value="1"/>
</dbReference>
<dbReference type="Pfam" id="PF01619">
    <property type="entry name" value="Pro_dh"/>
    <property type="match status" value="1"/>
</dbReference>
<evidence type="ECO:0000256" key="1">
    <source>
        <dbReference type="ARBA" id="ARBA00023002"/>
    </source>
</evidence>
<dbReference type="GO" id="GO:0003700">
    <property type="term" value="F:DNA-binding transcription factor activity"/>
    <property type="evidence" value="ECO:0007669"/>
    <property type="project" value="InterPro"/>
</dbReference>
<evidence type="ECO:0000313" key="10">
    <source>
        <dbReference type="EMBL" id="CUS38046.1"/>
    </source>
</evidence>
<protein>
    <submittedName>
        <fullName evidence="10">Bifunctional protein PutA</fullName>
        <ecNumber evidence="10">1.2.1.88</ecNumber>
        <ecNumber evidence="10">1.5.5.2</ecNumber>
    </submittedName>
</protein>
<feature type="domain" description="Aldehyde dehydrogenase" evidence="7">
    <location>
        <begin position="513"/>
        <end position="966"/>
    </location>
</feature>
<dbReference type="InterPro" id="IPR050485">
    <property type="entry name" value="Proline_metab_enzyme"/>
</dbReference>
<feature type="domain" description="Proline utilization A N-terminal" evidence="9">
    <location>
        <begin position="8"/>
        <end position="119"/>
    </location>
</feature>
<dbReference type="InterPro" id="IPR029041">
    <property type="entry name" value="FAD-linked_oxidoreductase-like"/>
</dbReference>